<evidence type="ECO:0000256" key="4">
    <source>
        <dbReference type="SAM" id="MobiDB-lite"/>
    </source>
</evidence>
<feature type="compositionally biased region" description="Polar residues" evidence="4">
    <location>
        <begin position="131"/>
        <end position="145"/>
    </location>
</feature>
<keyword evidence="6" id="KW-1185">Reference proteome</keyword>
<evidence type="ECO:0000256" key="2">
    <source>
        <dbReference type="ARBA" id="ARBA00023163"/>
    </source>
</evidence>
<evidence type="ECO:0008006" key="7">
    <source>
        <dbReference type="Google" id="ProtNLM"/>
    </source>
</evidence>
<dbReference type="Gene3D" id="2.130.10.10">
    <property type="entry name" value="YVTN repeat-like/Quinoprotein amine dehydrogenase"/>
    <property type="match status" value="1"/>
</dbReference>
<evidence type="ECO:0000313" key="5">
    <source>
        <dbReference type="EMBL" id="SPO31273.1"/>
    </source>
</evidence>
<evidence type="ECO:0000256" key="3">
    <source>
        <dbReference type="ARBA" id="ARBA00023242"/>
    </source>
</evidence>
<feature type="region of interest" description="Disordered" evidence="4">
    <location>
        <begin position="494"/>
        <end position="529"/>
    </location>
</feature>
<keyword evidence="3" id="KW-0539">Nucleus</keyword>
<feature type="compositionally biased region" description="Acidic residues" evidence="4">
    <location>
        <begin position="255"/>
        <end position="265"/>
    </location>
</feature>
<evidence type="ECO:0000313" key="6">
    <source>
        <dbReference type="Proteomes" id="UP000324022"/>
    </source>
</evidence>
<name>A0A5C3EKW1_9BASI</name>
<dbReference type="AlphaFoldDB" id="A0A5C3EKW1"/>
<feature type="compositionally biased region" description="Low complexity" evidence="4">
    <location>
        <begin position="26"/>
        <end position="38"/>
    </location>
</feature>
<dbReference type="Proteomes" id="UP000324022">
    <property type="component" value="Unassembled WGS sequence"/>
</dbReference>
<dbReference type="GO" id="GO:0005634">
    <property type="term" value="C:nucleus"/>
    <property type="evidence" value="ECO:0007669"/>
    <property type="project" value="UniProtKB-SubCell"/>
</dbReference>
<dbReference type="PANTHER" id="PTHR15052">
    <property type="entry name" value="RNA POLYMERASE III TRANSCRIPTION INITIATION FACTOR COMPLEX SUBUNIT"/>
    <property type="match status" value="1"/>
</dbReference>
<protein>
    <recommendedName>
        <fullName evidence="7">Transcription factor TFIIIC complex subunit Tfc6</fullName>
    </recommendedName>
</protein>
<reference evidence="5 6" key="1">
    <citation type="submission" date="2018-03" db="EMBL/GenBank/DDBJ databases">
        <authorList>
            <person name="Guldener U."/>
        </authorList>
    </citation>
    <scope>NUCLEOTIDE SEQUENCE [LARGE SCALE GENOMIC DNA]</scope>
    <source>
        <strain evidence="5 6">NBRC100155</strain>
    </source>
</reference>
<comment type="subcellular location">
    <subcellularLocation>
        <location evidence="1">Nucleus</location>
    </subcellularLocation>
</comment>
<feature type="compositionally biased region" description="Acidic residues" evidence="4">
    <location>
        <begin position="518"/>
        <end position="529"/>
    </location>
</feature>
<dbReference type="SUPFAM" id="SSF50978">
    <property type="entry name" value="WD40 repeat-like"/>
    <property type="match status" value="1"/>
</dbReference>
<feature type="compositionally biased region" description="Polar residues" evidence="4">
    <location>
        <begin position="78"/>
        <end position="93"/>
    </location>
</feature>
<dbReference type="InterPro" id="IPR052416">
    <property type="entry name" value="GTF3C_component"/>
</dbReference>
<dbReference type="GO" id="GO:0000127">
    <property type="term" value="C:transcription factor TFIIIC complex"/>
    <property type="evidence" value="ECO:0007669"/>
    <property type="project" value="TreeGrafter"/>
</dbReference>
<proteinExistence type="predicted"/>
<feature type="region of interest" description="Disordered" evidence="4">
    <location>
        <begin position="1"/>
        <end position="99"/>
    </location>
</feature>
<evidence type="ECO:0000256" key="1">
    <source>
        <dbReference type="ARBA" id="ARBA00004123"/>
    </source>
</evidence>
<dbReference type="GO" id="GO:0006383">
    <property type="term" value="P:transcription by RNA polymerase III"/>
    <property type="evidence" value="ECO:0007669"/>
    <property type="project" value="TreeGrafter"/>
</dbReference>
<dbReference type="PANTHER" id="PTHR15052:SF2">
    <property type="entry name" value="GENERAL TRANSCRIPTION FACTOR 3C POLYPEPTIDE 2"/>
    <property type="match status" value="1"/>
</dbReference>
<sequence length="1046" mass="114009">MPAASSKKSTPARKRAKLDHDDDQENTQNSTPTQTSSRRTARRRLAVEPSLDADDMTGPAEDAILETIAPTAPAVAQSAVSTPAKTPQRPSRSAKSKAQARLVDVMIALTPDLDPEAISSGVDASEADGNINDTSGFAEASTSTQTRERQAPLTDKASEVSEPAEDATESTSGPGTPAPPAETSRRPPRSAKGKANARIQDDDDDDDDDYEEAATSSFDPDAPVPPLGASSLSTPARTPLRTPRSAKGKGRAKFEEDDYDDEDENTYGKNPDLEIFTQEGPLSTLHRIHMKTNKPKSLRPLWLQGVYHPPFFGIPTAGVISSLTNDDRDSQPEDICDKRSIDGALPWPNDGHAQTWLDPNAYPHIKQSLLKFWFGHVGWIPNEGVYDWGWYPGKAVGWKQNRERSDWAHTARQQIQNKSSDANEVITRGNRPGWPFVQPWLDTHLQSLRLLSSKDALPFLYDTITPQRSDLRHPATVMKLTVPELSMRNRLKKSIITDTPKSAKKASRAKADAGDAGNAEEVDEEDDAADQDENAIAALDANQEPINPEDPKFANIPNLGFEEKGPICGEVLHVSIGPPDREAPVQIAKGTSRRLDGLGVVPDEGHIMNAGGHVYDLDWVPVPVHLNTGKEYFAVSAAATKSPVTFIGRKQERPAPASLQIWSVSPDSTPDKAGKGEAQLEMVICHEAGTAFKLAWCPIGHDFDANLEDKGKEARLGRLGLLAGCFADGSVSVFSVPHPDAVETKDKAPTGEPIRIRLDPILRLEHPQQAATSLAWAGGEMLAYGGSQGWIGVWNVGKIFRQHRDPPSLSETPPPDYVVRAHRSSITDMTFILLPPLTSNGLALTSSPPLTLFTVSLDGWTAHTNLTHASPSVTSIERSRAVHYACAFSPFTGGSLVHEHADGSVAHYSLRPEEMFRSRQISHTPSRVLSLSSSSFHPILAMGSAHGEVKLANILRTLRRTQRNHLPIYQMVVNRTSGELVVRHHLEPEIANNAEAKNWHIAPWHPCLAVTAVKWNPNLGRCRLLLSGTAVGMVKVDFVNPPYERS</sequence>
<dbReference type="OrthoDB" id="4703at2759"/>
<feature type="compositionally biased region" description="Acidic residues" evidence="4">
    <location>
        <begin position="201"/>
        <end position="212"/>
    </location>
</feature>
<feature type="region of interest" description="Disordered" evidence="4">
    <location>
        <begin position="112"/>
        <end position="274"/>
    </location>
</feature>
<dbReference type="InterPro" id="IPR015943">
    <property type="entry name" value="WD40/YVTN_repeat-like_dom_sf"/>
</dbReference>
<dbReference type="EMBL" id="OOIN01000037">
    <property type="protein sequence ID" value="SPO31273.1"/>
    <property type="molecule type" value="Genomic_DNA"/>
</dbReference>
<organism evidence="5 6">
    <name type="scientific">Ustilago trichophora</name>
    <dbReference type="NCBI Taxonomy" id="86804"/>
    <lineage>
        <taxon>Eukaryota</taxon>
        <taxon>Fungi</taxon>
        <taxon>Dikarya</taxon>
        <taxon>Basidiomycota</taxon>
        <taxon>Ustilaginomycotina</taxon>
        <taxon>Ustilaginomycetes</taxon>
        <taxon>Ustilaginales</taxon>
        <taxon>Ustilaginaceae</taxon>
        <taxon>Ustilago</taxon>
    </lineage>
</organism>
<dbReference type="InterPro" id="IPR036322">
    <property type="entry name" value="WD40_repeat_dom_sf"/>
</dbReference>
<keyword evidence="2" id="KW-0804">Transcription</keyword>
<accession>A0A5C3EKW1</accession>
<gene>
    <name evidence="5" type="ORF">UTRI_05917_B</name>
</gene>